<proteinExistence type="predicted"/>
<evidence type="ECO:0000256" key="1">
    <source>
        <dbReference type="SAM" id="MobiDB-lite"/>
    </source>
</evidence>
<dbReference type="Pfam" id="PF00024">
    <property type="entry name" value="PAN_1"/>
    <property type="match status" value="1"/>
</dbReference>
<feature type="domain" description="Apple" evidence="3">
    <location>
        <begin position="181"/>
        <end position="244"/>
    </location>
</feature>
<feature type="region of interest" description="Disordered" evidence="1">
    <location>
        <begin position="110"/>
        <end position="163"/>
    </location>
</feature>
<accession>A0ABR2JI80</accession>
<name>A0ABR2JI80_9PEZI</name>
<feature type="region of interest" description="Disordered" evidence="1">
    <location>
        <begin position="34"/>
        <end position="75"/>
    </location>
</feature>
<keyword evidence="4" id="KW-0378">Hydrolase</keyword>
<sequence>MYNENSAPEVVPSQKEVALHHVHMEPVPMAYSQERMASPPHSAYPPPSQSWHPHTDGQSTLHTAGQESPPKGAAGAPVCGLTQRNFMILCILALLILGGAIGGGIGGGLAASRKESGSNSSQPQQAASSPSTASEPSSSPTVSTASSSPSSSPTSITDQDVKLDCPNIDGKKQTFDKKWTFEYHCGKDFTGSKYDIIFIASYNLEDCVKACMSYNTNRRSNECTAVEFNANMKACAVKNATSDIAMNGASPTRQVLAVLQQ</sequence>
<keyword evidence="2" id="KW-0812">Transmembrane</keyword>
<keyword evidence="5" id="KW-1185">Reference proteome</keyword>
<evidence type="ECO:0000256" key="2">
    <source>
        <dbReference type="SAM" id="Phobius"/>
    </source>
</evidence>
<dbReference type="GO" id="GO:0006508">
    <property type="term" value="P:proteolysis"/>
    <property type="evidence" value="ECO:0007669"/>
    <property type="project" value="UniProtKB-KW"/>
</dbReference>
<dbReference type="GO" id="GO:0008233">
    <property type="term" value="F:peptidase activity"/>
    <property type="evidence" value="ECO:0007669"/>
    <property type="project" value="UniProtKB-KW"/>
</dbReference>
<keyword evidence="2" id="KW-0472">Membrane</keyword>
<evidence type="ECO:0000313" key="4">
    <source>
        <dbReference type="EMBL" id="KAK8877512.1"/>
    </source>
</evidence>
<dbReference type="Proteomes" id="UP001390339">
    <property type="component" value="Unassembled WGS sequence"/>
</dbReference>
<organism evidence="4 5">
    <name type="scientific">Apiospora arundinis</name>
    <dbReference type="NCBI Taxonomy" id="335852"/>
    <lineage>
        <taxon>Eukaryota</taxon>
        <taxon>Fungi</taxon>
        <taxon>Dikarya</taxon>
        <taxon>Ascomycota</taxon>
        <taxon>Pezizomycotina</taxon>
        <taxon>Sordariomycetes</taxon>
        <taxon>Xylariomycetidae</taxon>
        <taxon>Amphisphaeriales</taxon>
        <taxon>Apiosporaceae</taxon>
        <taxon>Apiospora</taxon>
    </lineage>
</organism>
<comment type="caution">
    <text evidence="4">The sequence shown here is derived from an EMBL/GenBank/DDBJ whole genome shotgun (WGS) entry which is preliminary data.</text>
</comment>
<keyword evidence="4" id="KW-0645">Protease</keyword>
<evidence type="ECO:0000259" key="3">
    <source>
        <dbReference type="Pfam" id="PF00024"/>
    </source>
</evidence>
<reference evidence="4 5" key="1">
    <citation type="journal article" date="2024" name="IMA Fungus">
        <title>Apiospora arundinis, a panoply of carbohydrate-active enzymes and secondary metabolites.</title>
        <authorList>
            <person name="Sorensen T."/>
            <person name="Petersen C."/>
            <person name="Muurmann A.T."/>
            <person name="Christiansen J.V."/>
            <person name="Brundto M.L."/>
            <person name="Overgaard C.K."/>
            <person name="Boysen A.T."/>
            <person name="Wollenberg R.D."/>
            <person name="Larsen T.O."/>
            <person name="Sorensen J.L."/>
            <person name="Nielsen K.L."/>
            <person name="Sondergaard T.E."/>
        </authorList>
    </citation>
    <scope>NUCLEOTIDE SEQUENCE [LARGE SCALE GENOMIC DNA]</scope>
    <source>
        <strain evidence="4 5">AAU 773</strain>
    </source>
</reference>
<feature type="compositionally biased region" description="Low complexity" evidence="1">
    <location>
        <begin position="117"/>
        <end position="155"/>
    </location>
</feature>
<feature type="compositionally biased region" description="Polar residues" evidence="1">
    <location>
        <begin position="56"/>
        <end position="66"/>
    </location>
</feature>
<dbReference type="EMBL" id="JAPCWZ010000002">
    <property type="protein sequence ID" value="KAK8877512.1"/>
    <property type="molecule type" value="Genomic_DNA"/>
</dbReference>
<protein>
    <submittedName>
        <fullName evidence="4">Eukaryotic aspartyl protease</fullName>
    </submittedName>
</protein>
<feature type="transmembrane region" description="Helical" evidence="2">
    <location>
        <begin position="86"/>
        <end position="111"/>
    </location>
</feature>
<evidence type="ECO:0000313" key="5">
    <source>
        <dbReference type="Proteomes" id="UP001390339"/>
    </source>
</evidence>
<dbReference type="InterPro" id="IPR003609">
    <property type="entry name" value="Pan_app"/>
</dbReference>
<keyword evidence="2" id="KW-1133">Transmembrane helix</keyword>
<gene>
    <name evidence="4" type="ORF">PGQ11_002458</name>
</gene>